<evidence type="ECO:0000256" key="6">
    <source>
        <dbReference type="RuleBase" id="RU364082"/>
    </source>
</evidence>
<dbReference type="EMBL" id="BMGK01000012">
    <property type="protein sequence ID" value="GGE00232.1"/>
    <property type="molecule type" value="Genomic_DNA"/>
</dbReference>
<comment type="catalytic activity">
    <reaction evidence="5">
        <text>dTDP-beta-L-rhamnose + NADP(+) = dTDP-4-dehydro-beta-L-rhamnose + NADPH + H(+)</text>
        <dbReference type="Rhea" id="RHEA:21796"/>
        <dbReference type="ChEBI" id="CHEBI:15378"/>
        <dbReference type="ChEBI" id="CHEBI:57510"/>
        <dbReference type="ChEBI" id="CHEBI:57783"/>
        <dbReference type="ChEBI" id="CHEBI:58349"/>
        <dbReference type="ChEBI" id="CHEBI:62830"/>
        <dbReference type="EC" id="1.1.1.133"/>
    </reaction>
</comment>
<comment type="similarity">
    <text evidence="2 6">Belongs to the dTDP-4-dehydrorhamnose reductase family.</text>
</comment>
<dbReference type="RefSeq" id="WP_188442997.1">
    <property type="nucleotide sequence ID" value="NZ_BMGK01000012.1"/>
</dbReference>
<dbReference type="InterPro" id="IPR005913">
    <property type="entry name" value="dTDP_dehydrorham_reduct"/>
</dbReference>
<dbReference type="EC" id="1.1.1.133" evidence="3 6"/>
<protein>
    <recommendedName>
        <fullName evidence="4 6">dTDP-4-dehydrorhamnose reductase</fullName>
        <ecNumber evidence="3 6">1.1.1.133</ecNumber>
    </recommendedName>
</protein>
<accession>A0A8J2VD98</accession>
<dbReference type="SUPFAM" id="SSF51735">
    <property type="entry name" value="NAD(P)-binding Rossmann-fold domains"/>
    <property type="match status" value="1"/>
</dbReference>
<dbReference type="Proteomes" id="UP000652231">
    <property type="component" value="Unassembled WGS sequence"/>
</dbReference>
<evidence type="ECO:0000259" key="7">
    <source>
        <dbReference type="Pfam" id="PF04321"/>
    </source>
</evidence>
<feature type="domain" description="RmlD-like substrate binding" evidence="7">
    <location>
        <begin position="94"/>
        <end position="245"/>
    </location>
</feature>
<keyword evidence="6" id="KW-0521">NADP</keyword>
<keyword evidence="6" id="KW-0560">Oxidoreductase</keyword>
<reference evidence="8" key="1">
    <citation type="journal article" date="2014" name="Int. J. Syst. Evol. Microbiol.">
        <title>Complete genome sequence of Corynebacterium casei LMG S-19264T (=DSM 44701T), isolated from a smear-ripened cheese.</title>
        <authorList>
            <consortium name="US DOE Joint Genome Institute (JGI-PGF)"/>
            <person name="Walter F."/>
            <person name="Albersmeier A."/>
            <person name="Kalinowski J."/>
            <person name="Ruckert C."/>
        </authorList>
    </citation>
    <scope>NUCLEOTIDE SEQUENCE</scope>
    <source>
        <strain evidence="8">CGMCC 1.12924</strain>
    </source>
</reference>
<dbReference type="PANTHER" id="PTHR10491:SF4">
    <property type="entry name" value="METHIONINE ADENOSYLTRANSFERASE 2 SUBUNIT BETA"/>
    <property type="match status" value="1"/>
</dbReference>
<keyword evidence="9" id="KW-1185">Reference proteome</keyword>
<evidence type="ECO:0000256" key="3">
    <source>
        <dbReference type="ARBA" id="ARBA00012929"/>
    </source>
</evidence>
<evidence type="ECO:0000313" key="8">
    <source>
        <dbReference type="EMBL" id="GGE00232.1"/>
    </source>
</evidence>
<dbReference type="Gene3D" id="3.40.50.720">
    <property type="entry name" value="NAD(P)-binding Rossmann-like Domain"/>
    <property type="match status" value="1"/>
</dbReference>
<dbReference type="Pfam" id="PF04321">
    <property type="entry name" value="RmlD_sub_bind"/>
    <property type="match status" value="1"/>
</dbReference>
<comment type="caution">
    <text evidence="8">The sequence shown here is derived from an EMBL/GenBank/DDBJ whole genome shotgun (WGS) entry which is preliminary data.</text>
</comment>
<name>A0A8J2VD98_9FLAO</name>
<proteinExistence type="inferred from homology"/>
<evidence type="ECO:0000256" key="2">
    <source>
        <dbReference type="ARBA" id="ARBA00010944"/>
    </source>
</evidence>
<dbReference type="InterPro" id="IPR036291">
    <property type="entry name" value="NAD(P)-bd_dom_sf"/>
</dbReference>
<dbReference type="GO" id="GO:0008831">
    <property type="term" value="F:dTDP-4-dehydrorhamnose reductase activity"/>
    <property type="evidence" value="ECO:0007669"/>
    <property type="project" value="UniProtKB-EC"/>
</dbReference>
<reference evidence="8" key="2">
    <citation type="submission" date="2020-09" db="EMBL/GenBank/DDBJ databases">
        <authorList>
            <person name="Sun Q."/>
            <person name="Zhou Y."/>
        </authorList>
    </citation>
    <scope>NUCLEOTIDE SEQUENCE</scope>
    <source>
        <strain evidence="8">CGMCC 1.12924</strain>
    </source>
</reference>
<dbReference type="UniPathway" id="UPA00124"/>
<evidence type="ECO:0000256" key="1">
    <source>
        <dbReference type="ARBA" id="ARBA00004781"/>
    </source>
</evidence>
<gene>
    <name evidence="8" type="ORF">GCM10011312_24670</name>
</gene>
<comment type="function">
    <text evidence="6">Catalyzes the reduction of dTDP-6-deoxy-L-lyxo-4-hexulose to yield dTDP-L-rhamnose.</text>
</comment>
<dbReference type="InterPro" id="IPR029903">
    <property type="entry name" value="RmlD-like-bd"/>
</dbReference>
<sequence>MGKRILILGASGFIGNALYSELQSYFDVYGTYYSNFSDFSKNQVFYHFDVEKDDVEALLNTIKPSVIISCLGGQFDRLLDVHKQLSSYAMVTPNCRLFFISTVKVFDGIKSYPALETDKAFAISNQGKYALAVEKLLKELPAQRYAIIRLPLVLGVNAPVVTNLKYAIASQDVFEIYPDLVINVTTDTRLSQQIHYLVNQSKYGIFHVGSSDLIHHSDLFEEISEKLGSNKPIFKQVYESNTDRFEAVLPKKSFSLKEHKYNVLDIVNEVTLNQSIPTLKTTLL</sequence>
<organism evidence="8 9">
    <name type="scientific">Planktosalinus lacus</name>
    <dbReference type="NCBI Taxonomy" id="1526573"/>
    <lineage>
        <taxon>Bacteria</taxon>
        <taxon>Pseudomonadati</taxon>
        <taxon>Bacteroidota</taxon>
        <taxon>Flavobacteriia</taxon>
        <taxon>Flavobacteriales</taxon>
        <taxon>Flavobacteriaceae</taxon>
        <taxon>Planktosalinus</taxon>
    </lineage>
</organism>
<evidence type="ECO:0000256" key="4">
    <source>
        <dbReference type="ARBA" id="ARBA00017099"/>
    </source>
</evidence>
<evidence type="ECO:0000256" key="5">
    <source>
        <dbReference type="ARBA" id="ARBA00048200"/>
    </source>
</evidence>
<evidence type="ECO:0000313" key="9">
    <source>
        <dbReference type="Proteomes" id="UP000652231"/>
    </source>
</evidence>
<dbReference type="GO" id="GO:0019305">
    <property type="term" value="P:dTDP-rhamnose biosynthetic process"/>
    <property type="evidence" value="ECO:0007669"/>
    <property type="project" value="UniProtKB-UniPathway"/>
</dbReference>
<dbReference type="PANTHER" id="PTHR10491">
    <property type="entry name" value="DTDP-4-DEHYDRORHAMNOSE REDUCTASE"/>
    <property type="match status" value="1"/>
</dbReference>
<comment type="pathway">
    <text evidence="1 6">Carbohydrate biosynthesis; dTDP-L-rhamnose biosynthesis.</text>
</comment>
<dbReference type="AlphaFoldDB" id="A0A8J2VD98"/>